<reference evidence="2" key="1">
    <citation type="journal article" date="2016" name="Nature">
        <title>Genome evolution in the allotetraploid frog Xenopus laevis.</title>
        <authorList>
            <person name="Session A.M."/>
            <person name="Uno Y."/>
            <person name="Kwon T."/>
            <person name="Chapman J.A."/>
            <person name="Toyoda A."/>
            <person name="Takahashi S."/>
            <person name="Fukui A."/>
            <person name="Hikosaka A."/>
            <person name="Suzuki A."/>
            <person name="Kondo M."/>
            <person name="van Heeringen S.J."/>
            <person name="Quigley I."/>
            <person name="Heinz S."/>
            <person name="Ogino H."/>
            <person name="Ochi H."/>
            <person name="Hellsten U."/>
            <person name="Lyons J.B."/>
            <person name="Simakov O."/>
            <person name="Putnam N."/>
            <person name="Stites J."/>
            <person name="Kuroki Y."/>
            <person name="Tanaka T."/>
            <person name="Michiue T."/>
            <person name="Watanabe M."/>
            <person name="Bogdanovic O."/>
            <person name="Lister R."/>
            <person name="Georgiou G."/>
            <person name="Paranjpe S.S."/>
            <person name="van Kruijsbergen I."/>
            <person name="Shu S."/>
            <person name="Carlson J."/>
            <person name="Kinoshita T."/>
            <person name="Ohta Y."/>
            <person name="Mawaribuchi S."/>
            <person name="Jenkins J."/>
            <person name="Grimwood J."/>
            <person name="Schmutz J."/>
            <person name="Mitros T."/>
            <person name="Mozaffari S.V."/>
            <person name="Suzuki Y."/>
            <person name="Haramoto Y."/>
            <person name="Yamamoto T.S."/>
            <person name="Takagi C."/>
            <person name="Heald R."/>
            <person name="Miller K."/>
            <person name="Haudenschild C."/>
            <person name="Kitzman J."/>
            <person name="Nakayama T."/>
            <person name="Izutsu Y."/>
            <person name="Robert J."/>
            <person name="Fortriede J."/>
            <person name="Burns K."/>
            <person name="Lotay V."/>
            <person name="Karimi K."/>
            <person name="Yasuoka Y."/>
            <person name="Dichmann D.S."/>
            <person name="Flajnik M.F."/>
            <person name="Houston D.W."/>
            <person name="Shendure J."/>
            <person name="DuPasquier L."/>
            <person name="Vize P.D."/>
            <person name="Zorn A.M."/>
            <person name="Ito M."/>
            <person name="Marcotte E.M."/>
            <person name="Wallingford J.B."/>
            <person name="Ito Y."/>
            <person name="Asashima M."/>
            <person name="Ueno N."/>
            <person name="Matsuda Y."/>
            <person name="Veenstra G.J."/>
            <person name="Fujiyama A."/>
            <person name="Harland R.M."/>
            <person name="Taira M."/>
            <person name="Rokhsar D.S."/>
        </authorList>
    </citation>
    <scope>NUCLEOTIDE SEQUENCE [LARGE SCALE GENOMIC DNA]</scope>
    <source>
        <strain evidence="2">J</strain>
    </source>
</reference>
<dbReference type="EMBL" id="CM004475">
    <property type="protein sequence ID" value="OCT78590.1"/>
    <property type="molecule type" value="Genomic_DNA"/>
</dbReference>
<evidence type="ECO:0000313" key="1">
    <source>
        <dbReference type="EMBL" id="OCT78590.1"/>
    </source>
</evidence>
<evidence type="ECO:0000313" key="2">
    <source>
        <dbReference type="Proteomes" id="UP000694892"/>
    </source>
</evidence>
<proteinExistence type="predicted"/>
<accession>A0A974HHZ4</accession>
<dbReference type="AlphaFoldDB" id="A0A974HHZ4"/>
<name>A0A974HHZ4_XENLA</name>
<organism evidence="1 2">
    <name type="scientific">Xenopus laevis</name>
    <name type="common">African clawed frog</name>
    <dbReference type="NCBI Taxonomy" id="8355"/>
    <lineage>
        <taxon>Eukaryota</taxon>
        <taxon>Metazoa</taxon>
        <taxon>Chordata</taxon>
        <taxon>Craniata</taxon>
        <taxon>Vertebrata</taxon>
        <taxon>Euteleostomi</taxon>
        <taxon>Amphibia</taxon>
        <taxon>Batrachia</taxon>
        <taxon>Anura</taxon>
        <taxon>Pipoidea</taxon>
        <taxon>Pipidae</taxon>
        <taxon>Xenopodinae</taxon>
        <taxon>Xenopus</taxon>
        <taxon>Xenopus</taxon>
    </lineage>
</organism>
<sequence>MLNLFFFFAAAADYGKSYGHLQKNQEGICTTGHLFLSVGLCTTLVFAQARKRVERELPSQARLNSTHPFYGCLIQKTLSTNGCSAADLQLPEFTAQLQKHLLTSPATFVLIKSWNQSEASKCEIIYCI</sequence>
<protein>
    <submittedName>
        <fullName evidence="1">Uncharacterized protein</fullName>
    </submittedName>
</protein>
<gene>
    <name evidence="1" type="ORF">XELAEV_18029677mg</name>
</gene>
<dbReference type="Proteomes" id="UP000694892">
    <property type="component" value="Chromosome 5S"/>
</dbReference>